<dbReference type="EMBL" id="QEKH01000017">
    <property type="protein sequence ID" value="PVY40358.1"/>
    <property type="molecule type" value="Genomic_DNA"/>
</dbReference>
<accession>A0A2U1AVB4</accession>
<reference evidence="3 4" key="1">
    <citation type="submission" date="2018-04" db="EMBL/GenBank/DDBJ databases">
        <title>Genomic Encyclopedia of Type Strains, Phase IV (KMG-IV): sequencing the most valuable type-strain genomes for metagenomic binning, comparative biology and taxonomic classification.</title>
        <authorList>
            <person name="Goeker M."/>
        </authorList>
    </citation>
    <scope>NUCLEOTIDE SEQUENCE [LARGE SCALE GENOMIC DNA]</scope>
    <source>
        <strain evidence="3 4">DSM 14823</strain>
    </source>
</reference>
<reference evidence="2 5" key="2">
    <citation type="submission" date="2020-04" db="EMBL/GenBank/DDBJ databases">
        <authorList>
            <person name="Hitch T.C.A."/>
            <person name="Wylensek D."/>
            <person name="Clavel T."/>
        </authorList>
    </citation>
    <scope>NUCLEOTIDE SEQUENCE [LARGE SCALE GENOMIC DNA]</scope>
    <source>
        <strain evidence="2 5">COR2-253-APC-1A</strain>
    </source>
</reference>
<organism evidence="3 4">
    <name type="scientific">Victivallis vadensis</name>
    <dbReference type="NCBI Taxonomy" id="172901"/>
    <lineage>
        <taxon>Bacteria</taxon>
        <taxon>Pseudomonadati</taxon>
        <taxon>Lentisphaerota</taxon>
        <taxon>Lentisphaeria</taxon>
        <taxon>Victivallales</taxon>
        <taxon>Victivallaceae</taxon>
        <taxon>Victivallis</taxon>
    </lineage>
</organism>
<evidence type="ECO:0000313" key="2">
    <source>
        <dbReference type="EMBL" id="NMD85721.1"/>
    </source>
</evidence>
<dbReference type="GeneID" id="78295711"/>
<evidence type="ECO:0000313" key="3">
    <source>
        <dbReference type="EMBL" id="PVY40358.1"/>
    </source>
</evidence>
<sequence length="161" mass="17847">MDKQKELEVKRFMAAKIAEGVNLSDVQKLVNQEFGLKLTYMDVRILASELDNIDWDANDPKAQELAKEKARAEAEKKRQEEEGIEPEVEATPGDGRTVVEVSKLVRPGTALSGTVKFASGSTADWYVDSYGRLGIENLQGDKPTESDIMAFQDELKKALGQ</sequence>
<evidence type="ECO:0000313" key="5">
    <source>
        <dbReference type="Proteomes" id="UP000576225"/>
    </source>
</evidence>
<dbReference type="RefSeq" id="WP_116884409.1">
    <property type="nucleotide sequence ID" value="NZ_CABMMC010000076.1"/>
</dbReference>
<protein>
    <submittedName>
        <fullName evidence="3">Uncharacterized protein</fullName>
    </submittedName>
</protein>
<comment type="caution">
    <text evidence="3">The sequence shown here is derived from an EMBL/GenBank/DDBJ whole genome shotgun (WGS) entry which is preliminary data.</text>
</comment>
<keyword evidence="4" id="KW-1185">Reference proteome</keyword>
<dbReference type="Proteomes" id="UP000245959">
    <property type="component" value="Unassembled WGS sequence"/>
</dbReference>
<name>A0A2U1AVB4_9BACT</name>
<dbReference type="Proteomes" id="UP000576225">
    <property type="component" value="Unassembled WGS sequence"/>
</dbReference>
<dbReference type="OrthoDB" id="195598at2"/>
<dbReference type="AlphaFoldDB" id="A0A2U1AVB4"/>
<evidence type="ECO:0000256" key="1">
    <source>
        <dbReference type="SAM" id="MobiDB-lite"/>
    </source>
</evidence>
<feature type="region of interest" description="Disordered" evidence="1">
    <location>
        <begin position="64"/>
        <end position="95"/>
    </location>
</feature>
<feature type="compositionally biased region" description="Basic and acidic residues" evidence="1">
    <location>
        <begin position="64"/>
        <end position="81"/>
    </location>
</feature>
<gene>
    <name evidence="3" type="ORF">C8D82_11777</name>
    <name evidence="2" type="ORF">HF882_03900</name>
</gene>
<evidence type="ECO:0000313" key="4">
    <source>
        <dbReference type="Proteomes" id="UP000245959"/>
    </source>
</evidence>
<proteinExistence type="predicted"/>
<dbReference type="EMBL" id="JABAEW010000005">
    <property type="protein sequence ID" value="NMD85721.1"/>
    <property type="molecule type" value="Genomic_DNA"/>
</dbReference>